<evidence type="ECO:0000256" key="1">
    <source>
        <dbReference type="ARBA" id="ARBA00022801"/>
    </source>
</evidence>
<dbReference type="SUPFAM" id="SSF53254">
    <property type="entry name" value="Phosphoglycerate mutase-like"/>
    <property type="match status" value="1"/>
</dbReference>
<dbReference type="Pfam" id="PF00300">
    <property type="entry name" value="His_Phos_1"/>
    <property type="match status" value="1"/>
</dbReference>
<keyword evidence="3" id="KW-1185">Reference proteome</keyword>
<dbReference type="InterPro" id="IPR029033">
    <property type="entry name" value="His_PPase_superfam"/>
</dbReference>
<dbReference type="CDD" id="cd07067">
    <property type="entry name" value="HP_PGM_like"/>
    <property type="match status" value="1"/>
</dbReference>
<sequence length="201" mass="22388">MSHYIYLVRHAQQRDAEHGVVDAPLDDFGKRQAHKVGRRLAQVPFTAKYTSPLDRALETARIIDGYTQGPDAEESTLLFDCIPSGLTKETPAFYERFFTGIPNEDIDAGIAQMHDAFDAFLTRTRGDEHTLIVTHNFVIGAFIAKALDCPSWRWLGLNTLNASISVLRIRSTKPAELLVLNDVAHLAPEERTGATLAQLPF</sequence>
<protein>
    <submittedName>
        <fullName evidence="2">Histidine phosphatase family protein</fullName>
    </submittedName>
</protein>
<dbReference type="RefSeq" id="WP_206394694.1">
    <property type="nucleotide sequence ID" value="NZ_JAFDPW010000001.1"/>
</dbReference>
<reference evidence="2 3" key="1">
    <citation type="submission" date="2022-04" db="EMBL/GenBank/DDBJ databases">
        <title>Human microbiome associated bacterial genomes.</title>
        <authorList>
            <person name="Sandstrom S."/>
            <person name="Salamzade R."/>
            <person name="Kalan L.R."/>
        </authorList>
    </citation>
    <scope>NUCLEOTIDE SEQUENCE [LARGE SCALE GENOMIC DNA]</scope>
    <source>
        <strain evidence="3">p3-SID1799</strain>
    </source>
</reference>
<dbReference type="PANTHER" id="PTHR20935">
    <property type="entry name" value="PHOSPHOGLYCERATE MUTASE-RELATED"/>
    <property type="match status" value="1"/>
</dbReference>
<proteinExistence type="predicted"/>
<dbReference type="Gene3D" id="3.40.50.1240">
    <property type="entry name" value="Phosphoglycerate mutase-like"/>
    <property type="match status" value="1"/>
</dbReference>
<name>A0ABT2HX66_9MICO</name>
<dbReference type="PANTHER" id="PTHR20935:SF0">
    <property type="entry name" value="SERINE_THREONINE-PROTEIN PHOSPHATASE PGAM5, MITOCHONDRIAL"/>
    <property type="match status" value="1"/>
</dbReference>
<dbReference type="InterPro" id="IPR013078">
    <property type="entry name" value="His_Pase_superF_clade-1"/>
</dbReference>
<gene>
    <name evidence="2" type="ORF">M3D15_06155</name>
</gene>
<evidence type="ECO:0000313" key="3">
    <source>
        <dbReference type="Proteomes" id="UP001525379"/>
    </source>
</evidence>
<accession>A0ABT2HX66</accession>
<organism evidence="2 3">
    <name type="scientific">Pseudoclavibacter albus</name>
    <dbReference type="NCBI Taxonomy" id="272241"/>
    <lineage>
        <taxon>Bacteria</taxon>
        <taxon>Bacillati</taxon>
        <taxon>Actinomycetota</taxon>
        <taxon>Actinomycetes</taxon>
        <taxon>Micrococcales</taxon>
        <taxon>Microbacteriaceae</taxon>
        <taxon>Pseudoclavibacter</taxon>
    </lineage>
</organism>
<keyword evidence="1" id="KW-0378">Hydrolase</keyword>
<dbReference type="InterPro" id="IPR051021">
    <property type="entry name" value="Mito_Ser/Thr_phosphatase"/>
</dbReference>
<evidence type="ECO:0000313" key="2">
    <source>
        <dbReference type="EMBL" id="MCT2042911.1"/>
    </source>
</evidence>
<comment type="caution">
    <text evidence="2">The sequence shown here is derived from an EMBL/GenBank/DDBJ whole genome shotgun (WGS) entry which is preliminary data.</text>
</comment>
<dbReference type="EMBL" id="JALXSQ010000020">
    <property type="protein sequence ID" value="MCT2042911.1"/>
    <property type="molecule type" value="Genomic_DNA"/>
</dbReference>
<dbReference type="Proteomes" id="UP001525379">
    <property type="component" value="Unassembled WGS sequence"/>
</dbReference>
<dbReference type="SMART" id="SM00855">
    <property type="entry name" value="PGAM"/>
    <property type="match status" value="1"/>
</dbReference>